<gene>
    <name evidence="3" type="ORF">FRX31_028974</name>
</gene>
<organism evidence="3 4">
    <name type="scientific">Thalictrum thalictroides</name>
    <name type="common">Rue-anemone</name>
    <name type="synonym">Anemone thalictroides</name>
    <dbReference type="NCBI Taxonomy" id="46969"/>
    <lineage>
        <taxon>Eukaryota</taxon>
        <taxon>Viridiplantae</taxon>
        <taxon>Streptophyta</taxon>
        <taxon>Embryophyta</taxon>
        <taxon>Tracheophyta</taxon>
        <taxon>Spermatophyta</taxon>
        <taxon>Magnoliopsida</taxon>
        <taxon>Ranunculales</taxon>
        <taxon>Ranunculaceae</taxon>
        <taxon>Thalictroideae</taxon>
        <taxon>Thalictrum</taxon>
    </lineage>
</organism>
<keyword evidence="4" id="KW-1185">Reference proteome</keyword>
<dbReference type="Proteomes" id="UP000554482">
    <property type="component" value="Unassembled WGS sequence"/>
</dbReference>
<evidence type="ECO:0000256" key="1">
    <source>
        <dbReference type="SAM" id="MobiDB-lite"/>
    </source>
</evidence>
<dbReference type="InterPro" id="IPR025558">
    <property type="entry name" value="DUF4283"/>
</dbReference>
<accession>A0A7J6V8L3</accession>
<dbReference type="PANTHER" id="PTHR31286">
    <property type="entry name" value="GLYCINE-RICH CELL WALL STRUCTURAL PROTEIN 1.8-LIKE"/>
    <property type="match status" value="1"/>
</dbReference>
<feature type="compositionally biased region" description="Low complexity" evidence="1">
    <location>
        <begin position="1"/>
        <end position="14"/>
    </location>
</feature>
<dbReference type="Pfam" id="PF14111">
    <property type="entry name" value="DUF4283"/>
    <property type="match status" value="1"/>
</dbReference>
<dbReference type="InterPro" id="IPR040256">
    <property type="entry name" value="At4g02000-like"/>
</dbReference>
<comment type="caution">
    <text evidence="3">The sequence shown here is derived from an EMBL/GenBank/DDBJ whole genome shotgun (WGS) entry which is preliminary data.</text>
</comment>
<evidence type="ECO:0000313" key="4">
    <source>
        <dbReference type="Proteomes" id="UP000554482"/>
    </source>
</evidence>
<name>A0A7J6V8L3_THATH</name>
<protein>
    <recommendedName>
        <fullName evidence="2">DUF4283 domain-containing protein</fullName>
    </recommendedName>
</protein>
<dbReference type="AlphaFoldDB" id="A0A7J6V8L3"/>
<sequence length="209" mass="23435">MSTPAPASSQPSQSGVGTSDLPQMDPIHNVGEIQSSGRDNRLWSTLLKTLPPSAGAATLKYSDPIFKDGFLQIPEEVRMEGAKLWENHIVGFFLDKKLPFNYVKSAVTNRWKTLGDFEMALDGDLFYFKFSTSEDREHVLDEGSFHLAGKLFVIRSWTRDVENSRGMIKSVPVWVKMSRVPKDLWNPKGFSFLGSAIGKPLFMDKTTDT</sequence>
<feature type="region of interest" description="Disordered" evidence="1">
    <location>
        <begin position="1"/>
        <end position="34"/>
    </location>
</feature>
<evidence type="ECO:0000313" key="3">
    <source>
        <dbReference type="EMBL" id="KAF5181439.1"/>
    </source>
</evidence>
<dbReference type="PANTHER" id="PTHR31286:SF165">
    <property type="entry name" value="DUF4283 DOMAIN-CONTAINING PROTEIN"/>
    <property type="match status" value="1"/>
</dbReference>
<reference evidence="3 4" key="1">
    <citation type="submission" date="2020-06" db="EMBL/GenBank/DDBJ databases">
        <title>Transcriptomic and genomic resources for Thalictrum thalictroides and T. hernandezii: Facilitating candidate gene discovery in an emerging model plant lineage.</title>
        <authorList>
            <person name="Arias T."/>
            <person name="Riano-Pachon D.M."/>
            <person name="Di Stilio V.S."/>
        </authorList>
    </citation>
    <scope>NUCLEOTIDE SEQUENCE [LARGE SCALE GENOMIC DNA]</scope>
    <source>
        <strain evidence="4">cv. WT478/WT964</strain>
        <tissue evidence="3">Leaves</tissue>
    </source>
</reference>
<proteinExistence type="predicted"/>
<dbReference type="OrthoDB" id="1931768at2759"/>
<feature type="non-terminal residue" evidence="3">
    <location>
        <position position="209"/>
    </location>
</feature>
<feature type="domain" description="DUF4283" evidence="2">
    <location>
        <begin position="82"/>
        <end position="161"/>
    </location>
</feature>
<evidence type="ECO:0000259" key="2">
    <source>
        <dbReference type="Pfam" id="PF14111"/>
    </source>
</evidence>
<dbReference type="EMBL" id="JABWDY010036198">
    <property type="protein sequence ID" value="KAF5181439.1"/>
    <property type="molecule type" value="Genomic_DNA"/>
</dbReference>